<dbReference type="Proteomes" id="UP000315010">
    <property type="component" value="Unassembled WGS sequence"/>
</dbReference>
<organism evidence="1 2">
    <name type="scientific">Novipirellula herctigrandis</name>
    <dbReference type="NCBI Taxonomy" id="2527986"/>
    <lineage>
        <taxon>Bacteria</taxon>
        <taxon>Pseudomonadati</taxon>
        <taxon>Planctomycetota</taxon>
        <taxon>Planctomycetia</taxon>
        <taxon>Pirellulales</taxon>
        <taxon>Pirellulaceae</taxon>
        <taxon>Novipirellula</taxon>
    </lineage>
</organism>
<proteinExistence type="predicted"/>
<evidence type="ECO:0000313" key="1">
    <source>
        <dbReference type="EMBL" id="TWT78765.1"/>
    </source>
</evidence>
<dbReference type="AlphaFoldDB" id="A0A5C5YUW6"/>
<comment type="caution">
    <text evidence="1">The sequence shown here is derived from an EMBL/GenBank/DDBJ whole genome shotgun (WGS) entry which is preliminary data.</text>
</comment>
<keyword evidence="2" id="KW-1185">Reference proteome</keyword>
<protein>
    <submittedName>
        <fullName evidence="1">Uncharacterized protein</fullName>
    </submittedName>
</protein>
<name>A0A5C5YUW6_9BACT</name>
<sequence>MPARQRVAPLARSRDDSFDNEFVHAIFDATLFVRLKKQNPANGPNGQQTGATQTRLHCSGDLLRFLVETFSP</sequence>
<gene>
    <name evidence="1" type="ORF">CA13_01620</name>
</gene>
<accession>A0A5C5YUW6</accession>
<dbReference type="EMBL" id="SJPJ01000001">
    <property type="protein sequence ID" value="TWT78765.1"/>
    <property type="molecule type" value="Genomic_DNA"/>
</dbReference>
<reference evidence="1 2" key="1">
    <citation type="submission" date="2019-02" db="EMBL/GenBank/DDBJ databases">
        <title>Deep-cultivation of Planctomycetes and their phenomic and genomic characterization uncovers novel biology.</title>
        <authorList>
            <person name="Wiegand S."/>
            <person name="Jogler M."/>
            <person name="Boedeker C."/>
            <person name="Pinto D."/>
            <person name="Vollmers J."/>
            <person name="Rivas-Marin E."/>
            <person name="Kohn T."/>
            <person name="Peeters S.H."/>
            <person name="Heuer A."/>
            <person name="Rast P."/>
            <person name="Oberbeckmann S."/>
            <person name="Bunk B."/>
            <person name="Jeske O."/>
            <person name="Meyerdierks A."/>
            <person name="Storesund J.E."/>
            <person name="Kallscheuer N."/>
            <person name="Luecker S."/>
            <person name="Lage O.M."/>
            <person name="Pohl T."/>
            <person name="Merkel B.J."/>
            <person name="Hornburger P."/>
            <person name="Mueller R.-W."/>
            <person name="Bruemmer F."/>
            <person name="Labrenz M."/>
            <person name="Spormann A.M."/>
            <person name="Op Den Camp H."/>
            <person name="Overmann J."/>
            <person name="Amann R."/>
            <person name="Jetten M.S.M."/>
            <person name="Mascher T."/>
            <person name="Medema M.H."/>
            <person name="Devos D.P."/>
            <person name="Kaster A.-K."/>
            <person name="Ovreas L."/>
            <person name="Rohde M."/>
            <person name="Galperin M.Y."/>
            <person name="Jogler C."/>
        </authorList>
    </citation>
    <scope>NUCLEOTIDE SEQUENCE [LARGE SCALE GENOMIC DNA]</scope>
    <source>
        <strain evidence="1 2">CA13</strain>
    </source>
</reference>
<evidence type="ECO:0000313" key="2">
    <source>
        <dbReference type="Proteomes" id="UP000315010"/>
    </source>
</evidence>